<dbReference type="RefSeq" id="WP_229823345.1">
    <property type="nucleotide sequence ID" value="NZ_BMRC01000002.1"/>
</dbReference>
<feature type="domain" description="AB hydrolase-1" evidence="1">
    <location>
        <begin position="23"/>
        <end position="122"/>
    </location>
</feature>
<name>A0ABV5IEW0_9ACTN</name>
<organism evidence="2 3">
    <name type="scientific">Nonomuraea spiralis</name>
    <dbReference type="NCBI Taxonomy" id="46182"/>
    <lineage>
        <taxon>Bacteria</taxon>
        <taxon>Bacillati</taxon>
        <taxon>Actinomycetota</taxon>
        <taxon>Actinomycetes</taxon>
        <taxon>Streptosporangiales</taxon>
        <taxon>Streptosporangiaceae</taxon>
        <taxon>Nonomuraea</taxon>
    </lineage>
</organism>
<dbReference type="Gene3D" id="3.40.50.1820">
    <property type="entry name" value="alpha/beta hydrolase"/>
    <property type="match status" value="2"/>
</dbReference>
<gene>
    <name evidence="2" type="ORF">ACFFV7_17920</name>
</gene>
<dbReference type="PANTHER" id="PTHR43798">
    <property type="entry name" value="MONOACYLGLYCEROL LIPASE"/>
    <property type="match status" value="1"/>
</dbReference>
<dbReference type="InterPro" id="IPR050266">
    <property type="entry name" value="AB_hydrolase_sf"/>
</dbReference>
<dbReference type="Pfam" id="PF00561">
    <property type="entry name" value="Abhydrolase_1"/>
    <property type="match status" value="1"/>
</dbReference>
<dbReference type="EMBL" id="JBHMEI010000013">
    <property type="protein sequence ID" value="MFB9203082.1"/>
    <property type="molecule type" value="Genomic_DNA"/>
</dbReference>
<dbReference type="Proteomes" id="UP001589647">
    <property type="component" value="Unassembled WGS sequence"/>
</dbReference>
<dbReference type="PRINTS" id="PR00111">
    <property type="entry name" value="ABHYDROLASE"/>
</dbReference>
<reference evidence="2 3" key="1">
    <citation type="submission" date="2024-09" db="EMBL/GenBank/DDBJ databases">
        <authorList>
            <person name="Sun Q."/>
            <person name="Mori K."/>
        </authorList>
    </citation>
    <scope>NUCLEOTIDE SEQUENCE [LARGE SCALE GENOMIC DNA]</scope>
    <source>
        <strain evidence="2 3">CCM 3426</strain>
    </source>
</reference>
<comment type="caution">
    <text evidence="2">The sequence shown here is derived from an EMBL/GenBank/DDBJ whole genome shotgun (WGS) entry which is preliminary data.</text>
</comment>
<accession>A0ABV5IEW0</accession>
<evidence type="ECO:0000313" key="2">
    <source>
        <dbReference type="EMBL" id="MFB9203082.1"/>
    </source>
</evidence>
<proteinExistence type="predicted"/>
<evidence type="ECO:0000313" key="3">
    <source>
        <dbReference type="Proteomes" id="UP001589647"/>
    </source>
</evidence>
<dbReference type="PANTHER" id="PTHR43798:SF33">
    <property type="entry name" value="HYDROLASE, PUTATIVE (AFU_ORTHOLOGUE AFUA_2G14860)-RELATED"/>
    <property type="match status" value="1"/>
</dbReference>
<dbReference type="InterPro" id="IPR000073">
    <property type="entry name" value="AB_hydrolase_1"/>
</dbReference>
<sequence>MIHEAHVNGIKLVYREEGDPAAPPLVLLHGRTANHNDWNGITQHFAARHHVFAPDLRGHGASDRPGEYAVGTMAEDVVALLDHLGLDRVRLVGHSLGGMVAYHVAMRHPGRVERLVLEDVTPPYPVEGRAPLVEDGSTEFDWRMMHQTEPFIVDPDPALAAELGRITAPSLVLSGGERSPFDAPALARLIPGAELVTIEAGHLIHAAERAAFLHAVDAFLDR</sequence>
<dbReference type="GO" id="GO:0016787">
    <property type="term" value="F:hydrolase activity"/>
    <property type="evidence" value="ECO:0007669"/>
    <property type="project" value="UniProtKB-KW"/>
</dbReference>
<dbReference type="InterPro" id="IPR029058">
    <property type="entry name" value="AB_hydrolase_fold"/>
</dbReference>
<keyword evidence="2" id="KW-0378">Hydrolase</keyword>
<evidence type="ECO:0000259" key="1">
    <source>
        <dbReference type="Pfam" id="PF00561"/>
    </source>
</evidence>
<keyword evidence="3" id="KW-1185">Reference proteome</keyword>
<dbReference type="SUPFAM" id="SSF53474">
    <property type="entry name" value="alpha/beta-Hydrolases"/>
    <property type="match status" value="1"/>
</dbReference>
<protein>
    <submittedName>
        <fullName evidence="2">Alpha/beta fold hydrolase</fullName>
    </submittedName>
</protein>